<accession>G5A720</accession>
<dbReference type="InterPro" id="IPR041627">
    <property type="entry name" value="AAA_lid_6"/>
</dbReference>
<feature type="compositionally biased region" description="Basic and acidic residues" evidence="4">
    <location>
        <begin position="265"/>
        <end position="281"/>
    </location>
</feature>
<dbReference type="EMBL" id="JH159160">
    <property type="protein sequence ID" value="EGZ09125.1"/>
    <property type="molecule type" value="Genomic_DNA"/>
</dbReference>
<dbReference type="InterPro" id="IPR027417">
    <property type="entry name" value="P-loop_NTPase"/>
</dbReference>
<evidence type="ECO:0000259" key="6">
    <source>
        <dbReference type="Pfam" id="PF17866"/>
    </source>
</evidence>
<dbReference type="InterPro" id="IPR000641">
    <property type="entry name" value="CbxX/CfxQ"/>
</dbReference>
<proteinExistence type="inferred from homology"/>
<evidence type="ECO:0000313" key="7">
    <source>
        <dbReference type="EMBL" id="EGZ09125.1"/>
    </source>
</evidence>
<keyword evidence="8" id="KW-1185">Reference proteome</keyword>
<organism evidence="7 8">
    <name type="scientific">Phytophthora sojae (strain P6497)</name>
    <name type="common">Soybean stem and root rot agent</name>
    <name type="synonym">Phytophthora megasperma f. sp. glycines</name>
    <dbReference type="NCBI Taxonomy" id="1094619"/>
    <lineage>
        <taxon>Eukaryota</taxon>
        <taxon>Sar</taxon>
        <taxon>Stramenopiles</taxon>
        <taxon>Oomycota</taxon>
        <taxon>Peronosporomycetes</taxon>
        <taxon>Peronosporales</taxon>
        <taxon>Peronosporaceae</taxon>
        <taxon>Phytophthora</taxon>
    </lineage>
</organism>
<dbReference type="STRING" id="1094619.G5A720"/>
<dbReference type="PANTHER" id="PTHR43392">
    <property type="entry name" value="AAA-TYPE ATPASE FAMILY PROTEIN / ANKYRIN REPEAT FAMILY PROTEIN"/>
    <property type="match status" value="1"/>
</dbReference>
<feature type="domain" description="ATPase AAA-type core" evidence="5">
    <location>
        <begin position="33"/>
        <end position="106"/>
    </location>
</feature>
<keyword evidence="2" id="KW-0547">Nucleotide-binding</keyword>
<evidence type="ECO:0000313" key="8">
    <source>
        <dbReference type="Proteomes" id="UP000002640"/>
    </source>
</evidence>
<evidence type="ECO:0000256" key="1">
    <source>
        <dbReference type="ARBA" id="ARBA00010378"/>
    </source>
</evidence>
<feature type="compositionally biased region" description="Acidic residues" evidence="4">
    <location>
        <begin position="282"/>
        <end position="291"/>
    </location>
</feature>
<evidence type="ECO:0008006" key="9">
    <source>
        <dbReference type="Google" id="ProtNLM"/>
    </source>
</evidence>
<dbReference type="SUPFAM" id="SSF52540">
    <property type="entry name" value="P-loop containing nucleoside triphosphate hydrolases"/>
    <property type="match status" value="1"/>
</dbReference>
<dbReference type="RefSeq" id="XP_009535758.1">
    <property type="nucleotide sequence ID" value="XM_009537463.1"/>
</dbReference>
<dbReference type="InterPro" id="IPR050773">
    <property type="entry name" value="CbxX/CfxQ_RuBisCO_ESX"/>
</dbReference>
<feature type="compositionally biased region" description="Basic and acidic residues" evidence="4">
    <location>
        <begin position="292"/>
        <end position="302"/>
    </location>
</feature>
<sequence length="413" mass="46616">MDQIREQLTRLQMEMAVAEREGSERPEIGHFVFRGSPGTGKTTVARVMAQILHSMRALGTTKLVETSGLDLTGEYLGQTKMKVTGKLVEAKGGLLFIDEAYELAAMTDPAYSGMVIVIAGYPKDMDVMLNRNAGLKSRFTRFIDFPDWEPEDGVAFLRAKAEKEGVKLEAEAELVLERTFAALKMLDGFGNGRDAMRVWKEMKQCRATRVFKNDIHEEVRTITAEDAAMAGESIVTARRPPDGPVLSQSSLVTDTSMFKVQEQQPRQEESFSEATEQKEPEEFSFEQEPEEKEAVLEEKVEVEAEEDPDADEDEDRDEKKSKEQRDSGVSDEDWEELERAKEAHAARLEELRRARDQAKLEEKRRRAAAMQEKIRRICPCPAGYTWYKVSGGWRCAAGGHRVSDAQLNSQFTC</sequence>
<dbReference type="Proteomes" id="UP000002640">
    <property type="component" value="Unassembled WGS sequence"/>
</dbReference>
<gene>
    <name evidence="7" type="ORF">PHYSODRAFT_362049</name>
</gene>
<dbReference type="GO" id="GO:0005524">
    <property type="term" value="F:ATP binding"/>
    <property type="evidence" value="ECO:0007669"/>
    <property type="project" value="UniProtKB-KW"/>
</dbReference>
<dbReference type="Gene3D" id="3.40.50.300">
    <property type="entry name" value="P-loop containing nucleotide triphosphate hydrolases"/>
    <property type="match status" value="1"/>
</dbReference>
<comment type="similarity">
    <text evidence="1">Belongs to the CbxX/CfxQ family.</text>
</comment>
<dbReference type="SMR" id="G5A720"/>
<dbReference type="PRINTS" id="PR00819">
    <property type="entry name" value="CBXCFQXSUPER"/>
</dbReference>
<dbReference type="GeneID" id="20650221"/>
<dbReference type="CDD" id="cd00009">
    <property type="entry name" value="AAA"/>
    <property type="match status" value="1"/>
</dbReference>
<feature type="compositionally biased region" description="Acidic residues" evidence="4">
    <location>
        <begin position="303"/>
        <end position="316"/>
    </location>
</feature>
<reference evidence="7 8" key="1">
    <citation type="journal article" date="2006" name="Science">
        <title>Phytophthora genome sequences uncover evolutionary origins and mechanisms of pathogenesis.</title>
        <authorList>
            <person name="Tyler B.M."/>
            <person name="Tripathy S."/>
            <person name="Zhang X."/>
            <person name="Dehal P."/>
            <person name="Jiang R.H."/>
            <person name="Aerts A."/>
            <person name="Arredondo F.D."/>
            <person name="Baxter L."/>
            <person name="Bensasson D."/>
            <person name="Beynon J.L."/>
            <person name="Chapman J."/>
            <person name="Damasceno C.M."/>
            <person name="Dorrance A.E."/>
            <person name="Dou D."/>
            <person name="Dickerman A.W."/>
            <person name="Dubchak I.L."/>
            <person name="Garbelotto M."/>
            <person name="Gijzen M."/>
            <person name="Gordon S.G."/>
            <person name="Govers F."/>
            <person name="Grunwald N.J."/>
            <person name="Huang W."/>
            <person name="Ivors K.L."/>
            <person name="Jones R.W."/>
            <person name="Kamoun S."/>
            <person name="Krampis K."/>
            <person name="Lamour K.H."/>
            <person name="Lee M.K."/>
            <person name="McDonald W.H."/>
            <person name="Medina M."/>
            <person name="Meijer H.J."/>
            <person name="Nordberg E.K."/>
            <person name="Maclean D.J."/>
            <person name="Ospina-Giraldo M.D."/>
            <person name="Morris P.F."/>
            <person name="Phuntumart V."/>
            <person name="Putnam N.H."/>
            <person name="Rash S."/>
            <person name="Rose J.K."/>
            <person name="Sakihama Y."/>
            <person name="Salamov A.A."/>
            <person name="Savidor A."/>
            <person name="Scheuring C.F."/>
            <person name="Smith B.M."/>
            <person name="Sobral B.W."/>
            <person name="Terry A."/>
            <person name="Torto-Alalibo T.A."/>
            <person name="Win J."/>
            <person name="Xu Z."/>
            <person name="Zhang H."/>
            <person name="Grigoriev I.V."/>
            <person name="Rokhsar D.S."/>
            <person name="Boore J.L."/>
        </authorList>
    </citation>
    <scope>NUCLEOTIDE SEQUENCE [LARGE SCALE GENOMIC DNA]</scope>
    <source>
        <strain evidence="7 8">P6497</strain>
    </source>
</reference>
<dbReference type="Gene3D" id="1.10.8.60">
    <property type="match status" value="1"/>
</dbReference>
<evidence type="ECO:0000256" key="4">
    <source>
        <dbReference type="SAM" id="MobiDB-lite"/>
    </source>
</evidence>
<feature type="region of interest" description="Disordered" evidence="4">
    <location>
        <begin position="259"/>
        <end position="341"/>
    </location>
</feature>
<keyword evidence="3" id="KW-0067">ATP-binding</keyword>
<dbReference type="PANTHER" id="PTHR43392:SF2">
    <property type="entry name" value="AAA-TYPE ATPASE FAMILY PROTEIN _ ANKYRIN REPEAT FAMILY PROTEIN"/>
    <property type="match status" value="1"/>
</dbReference>
<evidence type="ECO:0000256" key="3">
    <source>
        <dbReference type="ARBA" id="ARBA00022840"/>
    </source>
</evidence>
<dbReference type="AlphaFoldDB" id="G5A720"/>
<dbReference type="InParanoid" id="G5A720"/>
<dbReference type="InterPro" id="IPR003959">
    <property type="entry name" value="ATPase_AAA_core"/>
</dbReference>
<dbReference type="Pfam" id="PF17866">
    <property type="entry name" value="AAA_lid_6"/>
    <property type="match status" value="1"/>
</dbReference>
<protein>
    <recommendedName>
        <fullName evidence="9">AAA+ ATPase domain-containing protein</fullName>
    </recommendedName>
</protein>
<name>G5A720_PHYSP</name>
<evidence type="ECO:0000256" key="2">
    <source>
        <dbReference type="ARBA" id="ARBA00022741"/>
    </source>
</evidence>
<dbReference type="KEGG" id="psoj:PHYSODRAFT_362049"/>
<dbReference type="Pfam" id="PF00004">
    <property type="entry name" value="AAA"/>
    <property type="match status" value="1"/>
</dbReference>
<feature type="domain" description="CbbX AAA lid" evidence="6">
    <location>
        <begin position="171"/>
        <end position="226"/>
    </location>
</feature>
<evidence type="ECO:0000259" key="5">
    <source>
        <dbReference type="Pfam" id="PF00004"/>
    </source>
</evidence>
<dbReference type="OMA" id="WCQLEND"/>
<dbReference type="GO" id="GO:0016887">
    <property type="term" value="F:ATP hydrolysis activity"/>
    <property type="evidence" value="ECO:0007669"/>
    <property type="project" value="InterPro"/>
</dbReference>
<feature type="compositionally biased region" description="Basic and acidic residues" evidence="4">
    <location>
        <begin position="317"/>
        <end position="328"/>
    </location>
</feature>